<name>A0ABV5UN14_9MICC</name>
<comment type="caution">
    <text evidence="2">The sequence shown here is derived from an EMBL/GenBank/DDBJ whole genome shotgun (WGS) entry which is preliminary data.</text>
</comment>
<protein>
    <submittedName>
        <fullName evidence="2">Uncharacterized protein</fullName>
    </submittedName>
</protein>
<evidence type="ECO:0000313" key="3">
    <source>
        <dbReference type="Proteomes" id="UP001589536"/>
    </source>
</evidence>
<keyword evidence="3" id="KW-1185">Reference proteome</keyword>
<sequence>MSNRQPKGIPAGGQFAATTHTEPGVNLRAKASTELNLPEDTFLGRHARCPEPRPDDWVFGEDASIDAAVGTVMDGPLSRGVVNAQRRNAFHAWHDWAMTRALETKDPAYDDFVMGLRTGAAALYERSMDHYDPSLDRFKPGGTPVYVTDHALQISGTKRASFEDREHWRKLLKLTPSEAWHRGHLGAGLVLSGSDGYWGMREDPDATVLGPTGDVAEG</sequence>
<evidence type="ECO:0000313" key="2">
    <source>
        <dbReference type="EMBL" id="MFB9713911.1"/>
    </source>
</evidence>
<dbReference type="RefSeq" id="WP_345041987.1">
    <property type="nucleotide sequence ID" value="NZ_BAABED010000001.1"/>
</dbReference>
<dbReference type="Proteomes" id="UP001589536">
    <property type="component" value="Unassembled WGS sequence"/>
</dbReference>
<reference evidence="2 3" key="1">
    <citation type="submission" date="2024-09" db="EMBL/GenBank/DDBJ databases">
        <authorList>
            <person name="Sun Q."/>
            <person name="Mori K."/>
        </authorList>
    </citation>
    <scope>NUCLEOTIDE SEQUENCE [LARGE SCALE GENOMIC DNA]</scope>
    <source>
        <strain evidence="2 3">JCM 13519</strain>
    </source>
</reference>
<gene>
    <name evidence="2" type="ORF">ACFFPI_07055</name>
</gene>
<dbReference type="EMBL" id="JBHMBH010000019">
    <property type="protein sequence ID" value="MFB9713911.1"/>
    <property type="molecule type" value="Genomic_DNA"/>
</dbReference>
<accession>A0ABV5UN14</accession>
<feature type="region of interest" description="Disordered" evidence="1">
    <location>
        <begin position="1"/>
        <end position="23"/>
    </location>
</feature>
<organism evidence="2 3">
    <name type="scientific">Arthrobacter methylotrophus</name>
    <dbReference type="NCBI Taxonomy" id="121291"/>
    <lineage>
        <taxon>Bacteria</taxon>
        <taxon>Bacillati</taxon>
        <taxon>Actinomycetota</taxon>
        <taxon>Actinomycetes</taxon>
        <taxon>Micrococcales</taxon>
        <taxon>Micrococcaceae</taxon>
        <taxon>Arthrobacter</taxon>
    </lineage>
</organism>
<proteinExistence type="predicted"/>
<evidence type="ECO:0000256" key="1">
    <source>
        <dbReference type="SAM" id="MobiDB-lite"/>
    </source>
</evidence>